<evidence type="ECO:0000256" key="1">
    <source>
        <dbReference type="SAM" id="Coils"/>
    </source>
</evidence>
<organism evidence="3 4">
    <name type="scientific">Vibrio gelatinilyticus</name>
    <dbReference type="NCBI Taxonomy" id="2893468"/>
    <lineage>
        <taxon>Bacteria</taxon>
        <taxon>Pseudomonadati</taxon>
        <taxon>Pseudomonadota</taxon>
        <taxon>Gammaproteobacteria</taxon>
        <taxon>Vibrionales</taxon>
        <taxon>Vibrionaceae</taxon>
        <taxon>Vibrio</taxon>
    </lineage>
</organism>
<evidence type="ECO:0000256" key="2">
    <source>
        <dbReference type="SAM" id="SignalP"/>
    </source>
</evidence>
<gene>
    <name evidence="3" type="ORF">LNL84_05755</name>
</gene>
<keyword evidence="1" id="KW-0175">Coiled coil</keyword>
<name>A0A9X1W8I8_9VIBR</name>
<evidence type="ECO:0000313" key="4">
    <source>
        <dbReference type="Proteomes" id="UP001139488"/>
    </source>
</evidence>
<sequence>MIIRIALIFATLTLANNAIGQWVSDHSIDPFDKVETHRAYGFGTKIDDEYTSFGIRCDNRNKLLITTGFATDLDTPNAYIDLAFKVDGYEPIFLQGRLYMNSVKSAFVRMNQSNKVLLNRLIDQSLKGNVVSIRASNKEQTTFVDYEVPLIGFTRHSASTRVSCGIGYEKVDMLAEDKAELKRLNLLLDSIKEKIAAIEGKY</sequence>
<comment type="caution">
    <text evidence="3">The sequence shown here is derived from an EMBL/GenBank/DDBJ whole genome shotgun (WGS) entry which is preliminary data.</text>
</comment>
<dbReference type="Proteomes" id="UP001139488">
    <property type="component" value="Unassembled WGS sequence"/>
</dbReference>
<evidence type="ECO:0000313" key="3">
    <source>
        <dbReference type="EMBL" id="MCJ2376337.1"/>
    </source>
</evidence>
<proteinExistence type="predicted"/>
<feature type="chain" id="PRO_5040960749" evidence="2">
    <location>
        <begin position="21"/>
        <end position="202"/>
    </location>
</feature>
<feature type="coiled-coil region" evidence="1">
    <location>
        <begin position="174"/>
        <end position="201"/>
    </location>
</feature>
<dbReference type="AlphaFoldDB" id="A0A9X1W8I8"/>
<feature type="signal peptide" evidence="2">
    <location>
        <begin position="1"/>
        <end position="20"/>
    </location>
</feature>
<protein>
    <submittedName>
        <fullName evidence="3">Uncharacterized protein</fullName>
    </submittedName>
</protein>
<accession>A0A9X1W8I8</accession>
<dbReference type="EMBL" id="JAJNNZ010000003">
    <property type="protein sequence ID" value="MCJ2376337.1"/>
    <property type="molecule type" value="Genomic_DNA"/>
</dbReference>
<dbReference type="RefSeq" id="WP_244355774.1">
    <property type="nucleotide sequence ID" value="NZ_JAJNNZ010000003.1"/>
</dbReference>
<reference evidence="3" key="1">
    <citation type="submission" date="2021-11" db="EMBL/GenBank/DDBJ databases">
        <title>Vibrio ZSDE26 sp. nov. and Vibrio ZSDZ34 sp. nov., isolated from coastal seawater in Qingdao.</title>
        <authorList>
            <person name="Zhang P."/>
        </authorList>
    </citation>
    <scope>NUCLEOTIDE SEQUENCE</scope>
    <source>
        <strain evidence="3">ZSDZ34</strain>
    </source>
</reference>
<keyword evidence="2" id="KW-0732">Signal</keyword>
<keyword evidence="4" id="KW-1185">Reference proteome</keyword>